<dbReference type="GO" id="GO:0006779">
    <property type="term" value="P:porphyrin-containing compound biosynthetic process"/>
    <property type="evidence" value="ECO:0007669"/>
    <property type="project" value="UniProtKB-UniRule"/>
</dbReference>
<reference evidence="9 10" key="1">
    <citation type="submission" date="2019-01" db="EMBL/GenBank/DDBJ databases">
        <authorList>
            <person name="Chen W.-M."/>
        </authorList>
    </citation>
    <scope>NUCLEOTIDE SEQUENCE [LARGE SCALE GENOMIC DNA]</scope>
    <source>
        <strain evidence="9 10">HPM-16</strain>
    </source>
</reference>
<evidence type="ECO:0000256" key="3">
    <source>
        <dbReference type="ARBA" id="ARBA00012454"/>
    </source>
</evidence>
<comment type="catalytic activity">
    <reaction evidence="6 8">
        <text>2 cob(II)yrinate a,c diamide + reduced [electron-transfer flavoprotein] + 2 ATP = 2 adenosylcob(III)yrinate a,c-diamide + 2 triphosphate + oxidized [electron-transfer flavoprotein] + 3 H(+)</text>
        <dbReference type="Rhea" id="RHEA:11528"/>
        <dbReference type="Rhea" id="RHEA-COMP:10685"/>
        <dbReference type="Rhea" id="RHEA-COMP:10686"/>
        <dbReference type="ChEBI" id="CHEBI:15378"/>
        <dbReference type="ChEBI" id="CHEBI:18036"/>
        <dbReference type="ChEBI" id="CHEBI:30616"/>
        <dbReference type="ChEBI" id="CHEBI:57692"/>
        <dbReference type="ChEBI" id="CHEBI:58307"/>
        <dbReference type="ChEBI" id="CHEBI:58503"/>
        <dbReference type="ChEBI" id="CHEBI:58537"/>
        <dbReference type="EC" id="2.5.1.17"/>
    </reaction>
</comment>
<evidence type="ECO:0000256" key="5">
    <source>
        <dbReference type="ARBA" id="ARBA00024929"/>
    </source>
</evidence>
<organism evidence="9 10">
    <name type="scientific">Neptunomonas marina</name>
    <dbReference type="NCBI Taxonomy" id="1815562"/>
    <lineage>
        <taxon>Bacteria</taxon>
        <taxon>Pseudomonadati</taxon>
        <taxon>Pseudomonadota</taxon>
        <taxon>Gammaproteobacteria</taxon>
        <taxon>Oceanospirillales</taxon>
        <taxon>Oceanospirillaceae</taxon>
        <taxon>Neptunomonas</taxon>
    </lineage>
</organism>
<keyword evidence="8" id="KW-0067">ATP-binding</keyword>
<evidence type="ECO:0000256" key="6">
    <source>
        <dbReference type="ARBA" id="ARBA00048555"/>
    </source>
</evidence>
<gene>
    <name evidence="9" type="primary">cobO</name>
    <name evidence="9" type="ORF">EOE65_16880</name>
</gene>
<dbReference type="GO" id="GO:0005524">
    <property type="term" value="F:ATP binding"/>
    <property type="evidence" value="ECO:0007669"/>
    <property type="project" value="UniProtKB-UniRule"/>
</dbReference>
<evidence type="ECO:0000256" key="2">
    <source>
        <dbReference type="ARBA" id="ARBA00007487"/>
    </source>
</evidence>
<evidence type="ECO:0000313" key="10">
    <source>
        <dbReference type="Proteomes" id="UP000282818"/>
    </source>
</evidence>
<comment type="caution">
    <text evidence="9">The sequence shown here is derived from an EMBL/GenBank/DDBJ whole genome shotgun (WGS) entry which is preliminary data.</text>
</comment>
<evidence type="ECO:0000256" key="4">
    <source>
        <dbReference type="ARBA" id="ARBA00023244"/>
    </source>
</evidence>
<keyword evidence="8" id="KW-0169">Cobalamin biosynthesis</keyword>
<comment type="subcellular location">
    <subcellularLocation>
        <location evidence="8">Cytoplasm</location>
    </subcellularLocation>
</comment>
<protein>
    <recommendedName>
        <fullName evidence="3 8">Corrinoid adenosyltransferase</fullName>
        <ecNumber evidence="3 8">2.5.1.17</ecNumber>
    </recommendedName>
    <alternativeName>
        <fullName evidence="8">Cob(II)alamin adenosyltransferase</fullName>
    </alternativeName>
    <alternativeName>
        <fullName evidence="8">Cob(II)yrinic acid a,c-diamide adenosyltransferase</fullName>
    </alternativeName>
</protein>
<dbReference type="SUPFAM" id="SSF52540">
    <property type="entry name" value="P-loop containing nucleoside triphosphate hydrolases"/>
    <property type="match status" value="1"/>
</dbReference>
<dbReference type="AlphaFoldDB" id="A0A437Q464"/>
<dbReference type="EC" id="2.5.1.17" evidence="3 8"/>
<dbReference type="InterPro" id="IPR003724">
    <property type="entry name" value="CblAdoTrfase_CobA"/>
</dbReference>
<dbReference type="GO" id="GO:0005737">
    <property type="term" value="C:cytoplasm"/>
    <property type="evidence" value="ECO:0007669"/>
    <property type="project" value="UniProtKB-SubCell"/>
</dbReference>
<dbReference type="Proteomes" id="UP000282818">
    <property type="component" value="Unassembled WGS sequence"/>
</dbReference>
<keyword evidence="8" id="KW-0547">Nucleotide-binding</keyword>
<comment type="pathway">
    <text evidence="1 8">Cofactor biosynthesis; adenosylcobalamin biosynthesis; adenosylcobalamin from cob(II)yrinate a,c-diamide: step 2/7.</text>
</comment>
<dbReference type="GO" id="GO:0009236">
    <property type="term" value="P:cobalamin biosynthetic process"/>
    <property type="evidence" value="ECO:0007669"/>
    <property type="project" value="UniProtKB-UniRule"/>
</dbReference>
<sequence length="201" mass="22897">MTLEKPKKTHEERMARKKAVMDERIANAKEERGVLILLKGNGKGKSSSALGTMARCVGHEKAAAVVQFIKGRRETGEFKFFSSHPLIEWHVMGEGFTWETQSRERDEAAAAHAWEITERLLQDPNRDIVVLDEMAYMFKYRYLPLEPVIAALKARPRHQHVIITGRVMPEALEEIADTISDIKDQRHAFRLGVTSQAGIEY</sequence>
<dbReference type="EMBL" id="SACQ01000011">
    <property type="protein sequence ID" value="RVU29300.1"/>
    <property type="molecule type" value="Genomic_DNA"/>
</dbReference>
<keyword evidence="4 8" id="KW-0627">Porphyrin biosynthesis</keyword>
<comment type="similarity">
    <text evidence="2 8">Belongs to the Cob(I)alamin adenosyltransferase family.</text>
</comment>
<keyword evidence="10" id="KW-1185">Reference proteome</keyword>
<dbReference type="Pfam" id="PF02572">
    <property type="entry name" value="CobA_CobO_BtuR"/>
    <property type="match status" value="1"/>
</dbReference>
<dbReference type="PANTHER" id="PTHR46638:SF1">
    <property type="entry name" value="CORRINOID ADENOSYLTRANSFERASE"/>
    <property type="match status" value="1"/>
</dbReference>
<dbReference type="RefSeq" id="WP_127695914.1">
    <property type="nucleotide sequence ID" value="NZ_SACQ01000011.1"/>
</dbReference>
<dbReference type="CDD" id="cd00561">
    <property type="entry name" value="CobA_ACA"/>
    <property type="match status" value="1"/>
</dbReference>
<dbReference type="NCBIfam" id="TIGR00708">
    <property type="entry name" value="cobA"/>
    <property type="match status" value="1"/>
</dbReference>
<dbReference type="PANTHER" id="PTHR46638">
    <property type="entry name" value="CORRINOID ADENOSYLTRANSFERASE"/>
    <property type="match status" value="1"/>
</dbReference>
<accession>A0A437Q464</accession>
<evidence type="ECO:0000256" key="7">
    <source>
        <dbReference type="ARBA" id="ARBA00048692"/>
    </source>
</evidence>
<dbReference type="InterPro" id="IPR027417">
    <property type="entry name" value="P-loop_NTPase"/>
</dbReference>
<evidence type="ECO:0000256" key="1">
    <source>
        <dbReference type="ARBA" id="ARBA00005121"/>
    </source>
</evidence>
<name>A0A437Q464_9GAMM</name>
<dbReference type="GO" id="GO:0008817">
    <property type="term" value="F:corrinoid adenosyltransferase activity"/>
    <property type="evidence" value="ECO:0007669"/>
    <property type="project" value="UniProtKB-UniRule"/>
</dbReference>
<keyword evidence="8 9" id="KW-0808">Transferase</keyword>
<evidence type="ECO:0000256" key="8">
    <source>
        <dbReference type="PIRNR" id="PIRNR015617"/>
    </source>
</evidence>
<dbReference type="Gene3D" id="3.40.50.300">
    <property type="entry name" value="P-loop containing nucleotide triphosphate hydrolases"/>
    <property type="match status" value="1"/>
</dbReference>
<comment type="catalytic activity">
    <reaction evidence="7 8">
        <text>2 cob(II)alamin + reduced [electron-transfer flavoprotein] + 2 ATP = 2 adenosylcob(III)alamin + 2 triphosphate + oxidized [electron-transfer flavoprotein] + 3 H(+)</text>
        <dbReference type="Rhea" id="RHEA:28671"/>
        <dbReference type="Rhea" id="RHEA-COMP:10685"/>
        <dbReference type="Rhea" id="RHEA-COMP:10686"/>
        <dbReference type="ChEBI" id="CHEBI:15378"/>
        <dbReference type="ChEBI" id="CHEBI:16304"/>
        <dbReference type="ChEBI" id="CHEBI:18036"/>
        <dbReference type="ChEBI" id="CHEBI:18408"/>
        <dbReference type="ChEBI" id="CHEBI:30616"/>
        <dbReference type="ChEBI" id="CHEBI:57692"/>
        <dbReference type="ChEBI" id="CHEBI:58307"/>
        <dbReference type="EC" id="2.5.1.17"/>
    </reaction>
</comment>
<dbReference type="UniPathway" id="UPA00148">
    <property type="reaction ID" value="UER00233"/>
</dbReference>
<proteinExistence type="inferred from homology"/>
<dbReference type="PIRSF" id="PIRSF015617">
    <property type="entry name" value="Adensltrnsf_CobA"/>
    <property type="match status" value="1"/>
</dbReference>
<dbReference type="NCBIfam" id="NF004637">
    <property type="entry name" value="PRK05986.1"/>
    <property type="match status" value="1"/>
</dbReference>
<evidence type="ECO:0000313" key="9">
    <source>
        <dbReference type="EMBL" id="RVU29300.1"/>
    </source>
</evidence>
<comment type="function">
    <text evidence="5 8">Required for both de novo synthesis of the corrin ring for the assimilation of exogenous corrinoids. Participates in the adenosylation of a variety of incomplete and complete corrinoids.</text>
</comment>
<keyword evidence="8" id="KW-0963">Cytoplasm</keyword>